<dbReference type="Pfam" id="PF13551">
    <property type="entry name" value="HTH_29"/>
    <property type="match status" value="1"/>
</dbReference>
<dbReference type="AlphaFoldDB" id="Q3A8A5"/>
<dbReference type="GO" id="GO:0015074">
    <property type="term" value="P:DNA integration"/>
    <property type="evidence" value="ECO:0007669"/>
    <property type="project" value="InterPro"/>
</dbReference>
<reference evidence="3 4" key="2">
    <citation type="journal article" date="2012" name="BMC Genomics">
        <title>The genome of Pelobacter carbinolicus reveals surprising metabolic capabilities and physiological features.</title>
        <authorList>
            <person name="Aklujkar M."/>
            <person name="Haveman S.A."/>
            <person name="Didonato R.Jr."/>
            <person name="Chertkov O."/>
            <person name="Han C.S."/>
            <person name="Land M.L."/>
            <person name="Brown P."/>
            <person name="Lovley D.R."/>
        </authorList>
    </citation>
    <scope>NUCLEOTIDE SEQUENCE [LARGE SCALE GENOMIC DNA]</scope>
    <source>
        <strain evidence="4">DSM 2380 / NBRC 103641 / GraBd1</strain>
    </source>
</reference>
<dbReference type="GO" id="GO:0003676">
    <property type="term" value="F:nucleic acid binding"/>
    <property type="evidence" value="ECO:0007669"/>
    <property type="project" value="InterPro"/>
</dbReference>
<proteinExistence type="predicted"/>
<dbReference type="Pfam" id="PF09299">
    <property type="entry name" value="Mu-transpos_C"/>
    <property type="match status" value="1"/>
</dbReference>
<dbReference type="InterPro" id="IPR012337">
    <property type="entry name" value="RNaseH-like_sf"/>
</dbReference>
<organism evidence="3 4">
    <name type="scientific">Syntrophotalea carbinolica (strain DSM 2380 / NBRC 103641 / GraBd1)</name>
    <name type="common">Pelobacter carbinolicus</name>
    <dbReference type="NCBI Taxonomy" id="338963"/>
    <lineage>
        <taxon>Bacteria</taxon>
        <taxon>Pseudomonadati</taxon>
        <taxon>Thermodesulfobacteriota</taxon>
        <taxon>Desulfuromonadia</taxon>
        <taxon>Desulfuromonadales</taxon>
        <taxon>Syntrophotaleaceae</taxon>
        <taxon>Syntrophotalea</taxon>
    </lineage>
</organism>
<dbReference type="KEGG" id="pca:Pcar_0125"/>
<sequence>MNGNLELVPGQSVLFSGKTYRITHLLDLHSVLAEDVATGEKKRLSIEGIRPMEAPSKGEDEETVAPELSLISDEDWLVAQERFNIIRPLLQNKGRTLDDVKKRAKLAKVHPATIYRWIEAYEDLGRVSALLTNRSSGGRGKGRLPKEVEKILEGTIKGKYLSKKRYSITKTFKEVAGLCRNANLQAPSLNTVRNRILLLSEKEKMSCRHGADKAEETFGPVLGSFPEADWPLAVIQIDHTKLDIILVDDLDRRPVGRPWITLAIDVFSRMVAGLYVSFDPPSALSVGLCLSHAILGKEKWLAKHQITTPWPVWGLPGTVHADNAKEFRGNMLKRACQDYQIDLVWRPVARPHFGGHIERLLGTFNEDIHALPGTTFSNIQQREGYDSEGSAAMTLSEFEKWLAIFITEVYHQKAHSAIKTSPIQMFERGIFGDGESPGRGLPARVMDEDRLRLDLMPYTKRSVQKYGIVIDEVHYYHDVLRRWINAKEPGDQKKRKFLIRRDPRDISVIFFHDPEVNQYYEIPYRDSSRPAISIWEFREARRRLKEEGTKDINEDLIFDAYERMRALEEQAVKETKKTRRMRQRKRTHLEASQNRPSTEPQAPDSELNLDNLSEDIAPFDEMEEW</sequence>
<dbReference type="STRING" id="338963.Pcar_0125"/>
<dbReference type="InterPro" id="IPR015378">
    <property type="entry name" value="Transposase-like_Mu_C"/>
</dbReference>
<evidence type="ECO:0000259" key="2">
    <source>
        <dbReference type="PROSITE" id="PS50994"/>
    </source>
</evidence>
<feature type="compositionally biased region" description="Basic residues" evidence="1">
    <location>
        <begin position="576"/>
        <end position="587"/>
    </location>
</feature>
<dbReference type="InterPro" id="IPR036397">
    <property type="entry name" value="RNaseH_sf"/>
</dbReference>
<protein>
    <submittedName>
        <fullName evidence="3">Integrase core domain protein</fullName>
    </submittedName>
</protein>
<dbReference type="eggNOG" id="COG2801">
    <property type="taxonomic scope" value="Bacteria"/>
</dbReference>
<dbReference type="InterPro" id="IPR001584">
    <property type="entry name" value="Integrase_cat-core"/>
</dbReference>
<reference evidence="4" key="1">
    <citation type="submission" date="2005-10" db="EMBL/GenBank/DDBJ databases">
        <title>Complete sequence of Pelobacter carbinolicus DSM 2380.</title>
        <authorList>
            <person name="Copeland A."/>
            <person name="Lucas S."/>
            <person name="Lapidus A."/>
            <person name="Barry K."/>
            <person name="Detter J.C."/>
            <person name="Glavina T."/>
            <person name="Hammon N."/>
            <person name="Israni S."/>
            <person name="Pitluck S."/>
            <person name="Chertkov O."/>
            <person name="Schmutz J."/>
            <person name="Larimer F."/>
            <person name="Land M."/>
            <person name="Kyrpides N."/>
            <person name="Ivanova N."/>
            <person name="Richardson P."/>
        </authorList>
    </citation>
    <scope>NUCLEOTIDE SEQUENCE [LARGE SCALE GENOMIC DNA]</scope>
    <source>
        <strain evidence="4">DSM 2380 / NBRC 103641 / GraBd1</strain>
    </source>
</reference>
<dbReference type="HOGENOM" id="CLU_017991_4_0_7"/>
<feature type="domain" description="Integrase catalytic" evidence="2">
    <location>
        <begin position="227"/>
        <end position="430"/>
    </location>
</feature>
<dbReference type="PROSITE" id="PS50994">
    <property type="entry name" value="INTEGRASE"/>
    <property type="match status" value="1"/>
</dbReference>
<accession>Q3A8A5</accession>
<feature type="compositionally biased region" description="Polar residues" evidence="1">
    <location>
        <begin position="590"/>
        <end position="600"/>
    </location>
</feature>
<name>Q3A8A5_SYNC1</name>
<evidence type="ECO:0000256" key="1">
    <source>
        <dbReference type="SAM" id="MobiDB-lite"/>
    </source>
</evidence>
<evidence type="ECO:0000313" key="3">
    <source>
        <dbReference type="EMBL" id="ABA87387.1"/>
    </source>
</evidence>
<dbReference type="EMBL" id="CP000142">
    <property type="protein sequence ID" value="ABA87387.1"/>
    <property type="molecule type" value="Genomic_DNA"/>
</dbReference>
<feature type="region of interest" description="Disordered" evidence="1">
    <location>
        <begin position="571"/>
        <end position="625"/>
    </location>
</feature>
<dbReference type="Proteomes" id="UP000002534">
    <property type="component" value="Chromosome"/>
</dbReference>
<dbReference type="Gene3D" id="3.30.420.10">
    <property type="entry name" value="Ribonuclease H-like superfamily/Ribonuclease H"/>
    <property type="match status" value="1"/>
</dbReference>
<evidence type="ECO:0000313" key="4">
    <source>
        <dbReference type="Proteomes" id="UP000002534"/>
    </source>
</evidence>
<dbReference type="SUPFAM" id="SSF53098">
    <property type="entry name" value="Ribonuclease H-like"/>
    <property type="match status" value="1"/>
</dbReference>
<keyword evidence="4" id="KW-1185">Reference proteome</keyword>
<gene>
    <name evidence="3" type="ordered locus">Pcar_0125</name>
</gene>
<dbReference type="RefSeq" id="WP_011339778.1">
    <property type="nucleotide sequence ID" value="NC_007498.2"/>
</dbReference>